<gene>
    <name evidence="5" type="ORF">CPAG_06470</name>
</gene>
<keyword evidence="3" id="KW-0012">Acyltransferase</keyword>
<dbReference type="OrthoDB" id="7305308at2759"/>
<dbReference type="Gene3D" id="3.40.630.30">
    <property type="match status" value="1"/>
</dbReference>
<dbReference type="GO" id="GO:0008080">
    <property type="term" value="F:N-acetyltransferase activity"/>
    <property type="evidence" value="ECO:0007669"/>
    <property type="project" value="TreeGrafter"/>
</dbReference>
<dbReference type="FunFam" id="3.40.630.30:FF:000064">
    <property type="entry name" value="GNAT family acetyltransferase"/>
    <property type="match status" value="1"/>
</dbReference>
<comment type="similarity">
    <text evidence="1">Belongs to the acetyltransferase family.</text>
</comment>
<proteinExistence type="inferred from homology"/>
<dbReference type="EMBL" id="DS268112">
    <property type="protein sequence ID" value="KMM70158.1"/>
    <property type="molecule type" value="Genomic_DNA"/>
</dbReference>
<evidence type="ECO:0000313" key="5">
    <source>
        <dbReference type="EMBL" id="KMM70158.1"/>
    </source>
</evidence>
<keyword evidence="2" id="KW-0808">Transferase</keyword>
<sequence>MSGLPSIRHATKQDVPTILAFIKAGASDTNSLDLVKATESTLEQTLIFEGPSDQAASQSPRPGYARVILLIAPEGETAGMAVYYYNYSTWRAEPGVLLEELYVRPEYRRRGYARQLIRELAKESKRINGSKVEWVCLRNNAPALKLYESLGAIRKEDWVTLWIYGDALDKLVGEE</sequence>
<dbReference type="PANTHER" id="PTHR10545:SF29">
    <property type="entry name" value="GH14572P-RELATED"/>
    <property type="match status" value="1"/>
</dbReference>
<name>A0A0J6FIP3_COCPO</name>
<accession>A0A0J6FIP3</accession>
<dbReference type="InterPro" id="IPR000182">
    <property type="entry name" value="GNAT_dom"/>
</dbReference>
<dbReference type="AlphaFoldDB" id="A0A0J6FIP3"/>
<organism evidence="5 6">
    <name type="scientific">Coccidioides posadasii RMSCC 3488</name>
    <dbReference type="NCBI Taxonomy" id="454284"/>
    <lineage>
        <taxon>Eukaryota</taxon>
        <taxon>Fungi</taxon>
        <taxon>Dikarya</taxon>
        <taxon>Ascomycota</taxon>
        <taxon>Pezizomycotina</taxon>
        <taxon>Eurotiomycetes</taxon>
        <taxon>Eurotiomycetidae</taxon>
        <taxon>Onygenales</taxon>
        <taxon>Onygenaceae</taxon>
        <taxon>Coccidioides</taxon>
    </lineage>
</organism>
<dbReference type="VEuPathDB" id="FungiDB:CPAG_06470"/>
<dbReference type="InterPro" id="IPR016181">
    <property type="entry name" value="Acyl_CoA_acyltransferase"/>
</dbReference>
<evidence type="ECO:0000259" key="4">
    <source>
        <dbReference type="PROSITE" id="PS51186"/>
    </source>
</evidence>
<evidence type="ECO:0000256" key="2">
    <source>
        <dbReference type="ARBA" id="ARBA00022679"/>
    </source>
</evidence>
<dbReference type="SUPFAM" id="SSF55729">
    <property type="entry name" value="Acyl-CoA N-acyltransferases (Nat)"/>
    <property type="match status" value="1"/>
</dbReference>
<protein>
    <recommendedName>
        <fullName evidence="4">N-acetyltransferase domain-containing protein</fullName>
    </recommendedName>
</protein>
<evidence type="ECO:0000256" key="3">
    <source>
        <dbReference type="ARBA" id="ARBA00023315"/>
    </source>
</evidence>
<evidence type="ECO:0000256" key="1">
    <source>
        <dbReference type="ARBA" id="ARBA00008694"/>
    </source>
</evidence>
<dbReference type="InterPro" id="IPR051016">
    <property type="entry name" value="Diverse_Substrate_AcTransf"/>
</dbReference>
<dbReference type="Proteomes" id="UP000054567">
    <property type="component" value="Unassembled WGS sequence"/>
</dbReference>
<feature type="domain" description="N-acetyltransferase" evidence="4">
    <location>
        <begin position="5"/>
        <end position="169"/>
    </location>
</feature>
<dbReference type="CDD" id="cd04301">
    <property type="entry name" value="NAT_SF"/>
    <property type="match status" value="1"/>
</dbReference>
<reference evidence="6" key="2">
    <citation type="journal article" date="2009" name="Genome Res.">
        <title>Comparative genomic analyses of the human fungal pathogens Coccidioides and their relatives.</title>
        <authorList>
            <person name="Sharpton T.J."/>
            <person name="Stajich J.E."/>
            <person name="Rounsley S.D."/>
            <person name="Gardner M.J."/>
            <person name="Wortman J.R."/>
            <person name="Jordar V.S."/>
            <person name="Maiti R."/>
            <person name="Kodira C.D."/>
            <person name="Neafsey D.E."/>
            <person name="Zeng Q."/>
            <person name="Hung C.-Y."/>
            <person name="McMahan C."/>
            <person name="Muszewska A."/>
            <person name="Grynberg M."/>
            <person name="Mandel M.A."/>
            <person name="Kellner E.M."/>
            <person name="Barker B.M."/>
            <person name="Galgiani J.N."/>
            <person name="Orbach M.J."/>
            <person name="Kirkland T.N."/>
            <person name="Cole G.T."/>
            <person name="Henn M.R."/>
            <person name="Birren B.W."/>
            <person name="Taylor J.W."/>
        </authorList>
    </citation>
    <scope>NUCLEOTIDE SEQUENCE [LARGE SCALE GENOMIC DNA]</scope>
    <source>
        <strain evidence="6">RMSCC 3488</strain>
    </source>
</reference>
<dbReference type="PANTHER" id="PTHR10545">
    <property type="entry name" value="DIAMINE N-ACETYLTRANSFERASE"/>
    <property type="match status" value="1"/>
</dbReference>
<reference evidence="5 6" key="1">
    <citation type="submission" date="2007-06" db="EMBL/GenBank/DDBJ databases">
        <title>The Genome Sequence of Coccidioides posadasii RMSCC_3488.</title>
        <authorList>
            <consortium name="Coccidioides Genome Resources Consortium"/>
            <consortium name="The Broad Institute Genome Sequencing Platform"/>
            <person name="Henn M.R."/>
            <person name="Sykes S."/>
            <person name="Young S."/>
            <person name="Jaffe D."/>
            <person name="Berlin A."/>
            <person name="Alvarez P."/>
            <person name="Butler J."/>
            <person name="Gnerre S."/>
            <person name="Grabherr M."/>
            <person name="Mauceli E."/>
            <person name="Brockman W."/>
            <person name="Kodira C."/>
            <person name="Alvarado L."/>
            <person name="Zeng Q."/>
            <person name="Crawford M."/>
            <person name="Antoine C."/>
            <person name="Devon K."/>
            <person name="Galgiani J."/>
            <person name="Orsborn K."/>
            <person name="Lewis M.L."/>
            <person name="Nusbaum C."/>
            <person name="Galagan J."/>
            <person name="Birren B."/>
        </authorList>
    </citation>
    <scope>NUCLEOTIDE SEQUENCE [LARGE SCALE GENOMIC DNA]</scope>
    <source>
        <strain evidence="5 6">RMSCC 3488</strain>
    </source>
</reference>
<dbReference type="PROSITE" id="PS51186">
    <property type="entry name" value="GNAT"/>
    <property type="match status" value="1"/>
</dbReference>
<evidence type="ECO:0000313" key="6">
    <source>
        <dbReference type="Proteomes" id="UP000054567"/>
    </source>
</evidence>
<dbReference type="Pfam" id="PF00583">
    <property type="entry name" value="Acetyltransf_1"/>
    <property type="match status" value="1"/>
</dbReference>
<reference evidence="6" key="3">
    <citation type="journal article" date="2010" name="Genome Res.">
        <title>Population genomic sequencing of Coccidioides fungi reveals recent hybridization and transposon control.</title>
        <authorList>
            <person name="Neafsey D.E."/>
            <person name="Barker B.M."/>
            <person name="Sharpton T.J."/>
            <person name="Stajich J.E."/>
            <person name="Park D.J."/>
            <person name="Whiston E."/>
            <person name="Hung C.-Y."/>
            <person name="McMahan C."/>
            <person name="White J."/>
            <person name="Sykes S."/>
            <person name="Heiman D."/>
            <person name="Young S."/>
            <person name="Zeng Q."/>
            <person name="Abouelleil A."/>
            <person name="Aftuck L."/>
            <person name="Bessette D."/>
            <person name="Brown A."/>
            <person name="FitzGerald M."/>
            <person name="Lui A."/>
            <person name="Macdonald J.P."/>
            <person name="Priest M."/>
            <person name="Orbach M.J."/>
            <person name="Galgiani J.N."/>
            <person name="Kirkland T.N."/>
            <person name="Cole G.T."/>
            <person name="Birren B.W."/>
            <person name="Henn M.R."/>
            <person name="Taylor J.W."/>
            <person name="Rounsley S.D."/>
        </authorList>
    </citation>
    <scope>NUCLEOTIDE SEQUENCE [LARGE SCALE GENOMIC DNA]</scope>
    <source>
        <strain evidence="6">RMSCC 3488</strain>
    </source>
</reference>